<proteinExistence type="predicted"/>
<dbReference type="AlphaFoldDB" id="A0A0F9IK38"/>
<evidence type="ECO:0000313" key="1">
    <source>
        <dbReference type="EMBL" id="KKL94180.1"/>
    </source>
</evidence>
<comment type="caution">
    <text evidence="1">The sequence shown here is derived from an EMBL/GenBank/DDBJ whole genome shotgun (WGS) entry which is preliminary data.</text>
</comment>
<organism evidence="1">
    <name type="scientific">marine sediment metagenome</name>
    <dbReference type="NCBI Taxonomy" id="412755"/>
    <lineage>
        <taxon>unclassified sequences</taxon>
        <taxon>metagenomes</taxon>
        <taxon>ecological metagenomes</taxon>
    </lineage>
</organism>
<accession>A0A0F9IK38</accession>
<protein>
    <submittedName>
        <fullName evidence="1">Uncharacterized protein</fullName>
    </submittedName>
</protein>
<gene>
    <name evidence="1" type="ORF">LCGC14_1867320</name>
</gene>
<name>A0A0F9IK38_9ZZZZ</name>
<dbReference type="EMBL" id="LAZR01018993">
    <property type="protein sequence ID" value="KKL94180.1"/>
    <property type="molecule type" value="Genomic_DNA"/>
</dbReference>
<sequence length="51" mass="6119">MNPSVRRVYLMLLRDSLRVCRQREYENCIIITFISPNPWDILHEVILDSTV</sequence>
<reference evidence="1" key="1">
    <citation type="journal article" date="2015" name="Nature">
        <title>Complex archaea that bridge the gap between prokaryotes and eukaryotes.</title>
        <authorList>
            <person name="Spang A."/>
            <person name="Saw J.H."/>
            <person name="Jorgensen S.L."/>
            <person name="Zaremba-Niedzwiedzka K."/>
            <person name="Martijn J."/>
            <person name="Lind A.E."/>
            <person name="van Eijk R."/>
            <person name="Schleper C."/>
            <person name="Guy L."/>
            <person name="Ettema T.J."/>
        </authorList>
    </citation>
    <scope>NUCLEOTIDE SEQUENCE</scope>
</reference>